<dbReference type="Pfam" id="PF14213">
    <property type="entry name" value="DUF4325"/>
    <property type="match status" value="1"/>
</dbReference>
<organism evidence="2 3">
    <name type="scientific">Clostridium tyrobutyricum DIVETGP</name>
    <dbReference type="NCBI Taxonomy" id="1408889"/>
    <lineage>
        <taxon>Bacteria</taxon>
        <taxon>Bacillati</taxon>
        <taxon>Bacillota</taxon>
        <taxon>Clostridia</taxon>
        <taxon>Eubacteriales</taxon>
        <taxon>Clostridiaceae</taxon>
        <taxon>Clostridium</taxon>
    </lineage>
</organism>
<dbReference type="EMBL" id="CBXI010000008">
    <property type="protein sequence ID" value="CDL90540.1"/>
    <property type="molecule type" value="Genomic_DNA"/>
</dbReference>
<dbReference type="GeneID" id="29420061"/>
<evidence type="ECO:0000313" key="2">
    <source>
        <dbReference type="EMBL" id="CDL90540.1"/>
    </source>
</evidence>
<keyword evidence="3" id="KW-1185">Reference proteome</keyword>
<sequence>MKIKMNNCENREFAISDREDNVVYLIDGNELYNRMEKAILKREKIAIDYTNFDFRTAAFLSQTIGKLYRNYTRDEINELIDIENALEKNFALLKNSIDNMYK</sequence>
<evidence type="ECO:0000313" key="3">
    <source>
        <dbReference type="Proteomes" id="UP000019482"/>
    </source>
</evidence>
<evidence type="ECO:0000259" key="1">
    <source>
        <dbReference type="Pfam" id="PF14213"/>
    </source>
</evidence>
<reference evidence="2 3" key="1">
    <citation type="journal article" date="2015" name="Genome Announc.">
        <title>Draft Genome Sequence of Clostridium tyrobutyricum Strain DIVETGP, Isolated from Cow's Milk for Grana Padano Production.</title>
        <authorList>
            <person name="Soggiu A."/>
            <person name="Piras C."/>
            <person name="Gaiarsa S."/>
            <person name="Sassera D."/>
            <person name="Roncada P."/>
            <person name="Bendixen E."/>
            <person name="Brasca M."/>
            <person name="Bonizzi L."/>
        </authorList>
    </citation>
    <scope>NUCLEOTIDE SEQUENCE [LARGE SCALE GENOMIC DNA]</scope>
    <source>
        <strain evidence="2 3">DIVETGP</strain>
    </source>
</reference>
<gene>
    <name evidence="2" type="ORF">CTDIVETGP_0610</name>
</gene>
<name>W6N3N0_CLOTY</name>
<dbReference type="Proteomes" id="UP000019482">
    <property type="component" value="Unassembled WGS sequence"/>
</dbReference>
<comment type="caution">
    <text evidence="2">The sequence shown here is derived from an EMBL/GenBank/DDBJ whole genome shotgun (WGS) entry which is preliminary data.</text>
</comment>
<accession>W6N3N0</accession>
<proteinExistence type="predicted"/>
<dbReference type="InterPro" id="IPR025474">
    <property type="entry name" value="DUF4325"/>
</dbReference>
<feature type="domain" description="DUF4325" evidence="1">
    <location>
        <begin position="27"/>
        <end position="85"/>
    </location>
</feature>
<protein>
    <recommendedName>
        <fullName evidence="1">DUF4325 domain-containing protein</fullName>
    </recommendedName>
</protein>
<dbReference type="RefSeq" id="WP_017750444.1">
    <property type="nucleotide sequence ID" value="NZ_CBXI010000008.1"/>
</dbReference>
<dbReference type="AlphaFoldDB" id="W6N3N0"/>